<name>A0AAD8KAL1_TARER</name>
<dbReference type="EMBL" id="JAUHHV010000007">
    <property type="protein sequence ID" value="KAK1419375.1"/>
    <property type="molecule type" value="Genomic_DNA"/>
</dbReference>
<accession>A0AAD8KAL1</accession>
<evidence type="ECO:0000256" key="1">
    <source>
        <dbReference type="SAM" id="MobiDB-lite"/>
    </source>
</evidence>
<dbReference type="Proteomes" id="UP001229421">
    <property type="component" value="Unassembled WGS sequence"/>
</dbReference>
<organism evidence="2 3">
    <name type="scientific">Tagetes erecta</name>
    <name type="common">African marigold</name>
    <dbReference type="NCBI Taxonomy" id="13708"/>
    <lineage>
        <taxon>Eukaryota</taxon>
        <taxon>Viridiplantae</taxon>
        <taxon>Streptophyta</taxon>
        <taxon>Embryophyta</taxon>
        <taxon>Tracheophyta</taxon>
        <taxon>Spermatophyta</taxon>
        <taxon>Magnoliopsida</taxon>
        <taxon>eudicotyledons</taxon>
        <taxon>Gunneridae</taxon>
        <taxon>Pentapetalae</taxon>
        <taxon>asterids</taxon>
        <taxon>campanulids</taxon>
        <taxon>Asterales</taxon>
        <taxon>Asteraceae</taxon>
        <taxon>Asteroideae</taxon>
        <taxon>Heliantheae alliance</taxon>
        <taxon>Tageteae</taxon>
        <taxon>Tagetes</taxon>
    </lineage>
</organism>
<comment type="caution">
    <text evidence="2">The sequence shown here is derived from an EMBL/GenBank/DDBJ whole genome shotgun (WGS) entry which is preliminary data.</text>
</comment>
<evidence type="ECO:0000313" key="3">
    <source>
        <dbReference type="Proteomes" id="UP001229421"/>
    </source>
</evidence>
<sequence length="278" mass="31366">MDVVVGFDRERWSTGNSSDDEHVDPNNLEDRDPHVISDSDTDIDDENDGDDENQYNGVNNDDDGNHAEIDDQGDEQDDSDNNDEDNDDDNVGNVGIEQVQIDDDNDDDVEADNVQVEYVNVAENQNEYDNQDDSVAANDDQNIEFPDVDVIEITRQIEVDEAESEAQSDNEVSIQDVQISLPIVLSPNVPDATELIVKESSLEIIKVVGSIQYNSMMMKDKVPFKCKRKYANLKAEHELLKEFQVVERPESSSSDKEYVPEVNVEVSHSERQIFSSVY</sequence>
<feature type="compositionally biased region" description="Basic and acidic residues" evidence="1">
    <location>
        <begin position="19"/>
        <end position="37"/>
    </location>
</feature>
<feature type="compositionally biased region" description="Acidic residues" evidence="1">
    <location>
        <begin position="70"/>
        <end position="90"/>
    </location>
</feature>
<dbReference type="AlphaFoldDB" id="A0AAD8KAL1"/>
<feature type="region of interest" description="Disordered" evidence="1">
    <location>
        <begin position="1"/>
        <end position="107"/>
    </location>
</feature>
<gene>
    <name evidence="2" type="ORF">QVD17_28541</name>
</gene>
<feature type="compositionally biased region" description="Acidic residues" evidence="1">
    <location>
        <begin position="39"/>
        <end position="53"/>
    </location>
</feature>
<keyword evidence="3" id="KW-1185">Reference proteome</keyword>
<reference evidence="2" key="1">
    <citation type="journal article" date="2023" name="bioRxiv">
        <title>Improved chromosome-level genome assembly for marigold (Tagetes erecta).</title>
        <authorList>
            <person name="Jiang F."/>
            <person name="Yuan L."/>
            <person name="Wang S."/>
            <person name="Wang H."/>
            <person name="Xu D."/>
            <person name="Wang A."/>
            <person name="Fan W."/>
        </authorList>
    </citation>
    <scope>NUCLEOTIDE SEQUENCE</scope>
    <source>
        <strain evidence="2">WSJ</strain>
        <tissue evidence="2">Leaf</tissue>
    </source>
</reference>
<proteinExistence type="predicted"/>
<protein>
    <submittedName>
        <fullName evidence="2">Uncharacterized protein</fullName>
    </submittedName>
</protein>
<evidence type="ECO:0000313" key="2">
    <source>
        <dbReference type="EMBL" id="KAK1419375.1"/>
    </source>
</evidence>